<feature type="compositionally biased region" description="Basic residues" evidence="1">
    <location>
        <begin position="342"/>
        <end position="352"/>
    </location>
</feature>
<evidence type="ECO:0000313" key="3">
    <source>
        <dbReference type="EMBL" id="ETO12544.1"/>
    </source>
</evidence>
<keyword evidence="2" id="KW-0812">Transmembrane</keyword>
<feature type="compositionally biased region" description="Polar residues" evidence="1">
    <location>
        <begin position="1"/>
        <end position="11"/>
    </location>
</feature>
<gene>
    <name evidence="3" type="ORF">RFI_24831</name>
</gene>
<feature type="compositionally biased region" description="Basic and acidic residues" evidence="1">
    <location>
        <begin position="292"/>
        <end position="310"/>
    </location>
</feature>
<protein>
    <submittedName>
        <fullName evidence="3">Eukaryotic translation initiation factor 3 subunit 8</fullName>
    </submittedName>
</protein>
<organism evidence="3 4">
    <name type="scientific">Reticulomyxa filosa</name>
    <dbReference type="NCBI Taxonomy" id="46433"/>
    <lineage>
        <taxon>Eukaryota</taxon>
        <taxon>Sar</taxon>
        <taxon>Rhizaria</taxon>
        <taxon>Retaria</taxon>
        <taxon>Foraminifera</taxon>
        <taxon>Monothalamids</taxon>
        <taxon>Reticulomyxidae</taxon>
        <taxon>Reticulomyxa</taxon>
    </lineage>
</organism>
<name>X6MF79_RETFI</name>
<sequence length="373" mass="42304">MHPNLDRSSYSAIGLQKRRSSSPDPFHARLNASASSPVDGKQPQARKVAPESNKKGYLEHIPQNLHSRVTLAIESEVLRRVNEQTDKQFFFKINCICTVYLLNYIHLFLYFLLHQIFGNNPLARHKDNSANNDLQNNKKVWQLFGIQTVRDKYNLSQQKFRALRDKYVSLKQQALHQGLTLSNSNSLDSRSGRQLLKSVDLCAEDEDEEENEEEEEEEEDVKNKEQDKDKKKKKKKDKSKNGVGSKDKSLTSTLANGQSDPTLKGESSKSAVANWVDGNAETQATDLDSDWAAEKEDEKDKDKDNDHDTDNTNANVSASASANTSANTSANESEKEDINTKFIKRLKEKKQPRNSVNTNLFFFGIKKLIIINK</sequence>
<keyword evidence="2" id="KW-1133">Transmembrane helix</keyword>
<reference evidence="3 4" key="1">
    <citation type="journal article" date="2013" name="Curr. Biol.">
        <title>The Genome of the Foraminiferan Reticulomyxa filosa.</title>
        <authorList>
            <person name="Glockner G."/>
            <person name="Hulsmann N."/>
            <person name="Schleicher M."/>
            <person name="Noegel A.A."/>
            <person name="Eichinger L."/>
            <person name="Gallinger C."/>
            <person name="Pawlowski J."/>
            <person name="Sierra R."/>
            <person name="Euteneuer U."/>
            <person name="Pillet L."/>
            <person name="Moustafa A."/>
            <person name="Platzer M."/>
            <person name="Groth M."/>
            <person name="Szafranski K."/>
            <person name="Schliwa M."/>
        </authorList>
    </citation>
    <scope>NUCLEOTIDE SEQUENCE [LARGE SCALE GENOMIC DNA]</scope>
</reference>
<evidence type="ECO:0000256" key="2">
    <source>
        <dbReference type="SAM" id="Phobius"/>
    </source>
</evidence>
<comment type="caution">
    <text evidence="3">The sequence shown here is derived from an EMBL/GenBank/DDBJ whole genome shotgun (WGS) entry which is preliminary data.</text>
</comment>
<dbReference type="Proteomes" id="UP000023152">
    <property type="component" value="Unassembled WGS sequence"/>
</dbReference>
<feature type="compositionally biased region" description="Low complexity" evidence="1">
    <location>
        <begin position="311"/>
        <end position="331"/>
    </location>
</feature>
<keyword evidence="4" id="KW-1185">Reference proteome</keyword>
<dbReference type="GO" id="GO:0003743">
    <property type="term" value="F:translation initiation factor activity"/>
    <property type="evidence" value="ECO:0007669"/>
    <property type="project" value="UniProtKB-KW"/>
</dbReference>
<feature type="compositionally biased region" description="Polar residues" evidence="1">
    <location>
        <begin position="250"/>
        <end position="261"/>
    </location>
</feature>
<evidence type="ECO:0000313" key="4">
    <source>
        <dbReference type="Proteomes" id="UP000023152"/>
    </source>
</evidence>
<feature type="region of interest" description="Disordered" evidence="1">
    <location>
        <begin position="199"/>
        <end position="352"/>
    </location>
</feature>
<dbReference type="AlphaFoldDB" id="X6MF79"/>
<feature type="transmembrane region" description="Helical" evidence="2">
    <location>
        <begin position="89"/>
        <end position="113"/>
    </location>
</feature>
<keyword evidence="3" id="KW-0648">Protein biosynthesis</keyword>
<feature type="region of interest" description="Disordered" evidence="1">
    <location>
        <begin position="1"/>
        <end position="59"/>
    </location>
</feature>
<proteinExistence type="predicted"/>
<feature type="compositionally biased region" description="Basic and acidic residues" evidence="1">
    <location>
        <begin position="48"/>
        <end position="58"/>
    </location>
</feature>
<feature type="compositionally biased region" description="Acidic residues" evidence="1">
    <location>
        <begin position="202"/>
        <end position="220"/>
    </location>
</feature>
<keyword evidence="2" id="KW-0472">Membrane</keyword>
<accession>X6MF79</accession>
<evidence type="ECO:0000256" key="1">
    <source>
        <dbReference type="SAM" id="MobiDB-lite"/>
    </source>
</evidence>
<keyword evidence="3" id="KW-0396">Initiation factor</keyword>
<dbReference type="EMBL" id="ASPP01021305">
    <property type="protein sequence ID" value="ETO12544.1"/>
    <property type="molecule type" value="Genomic_DNA"/>
</dbReference>